<evidence type="ECO:0000313" key="9">
    <source>
        <dbReference type="EMBL" id="CAH3934156.1"/>
    </source>
</evidence>
<keyword evidence="10" id="KW-1185">Reference proteome</keyword>
<dbReference type="GO" id="GO:0005044">
    <property type="term" value="F:scavenger receptor activity"/>
    <property type="evidence" value="ECO:0007669"/>
    <property type="project" value="TreeGrafter"/>
</dbReference>
<protein>
    <recommendedName>
        <fullName evidence="11">Scavenger receptor class B member 1</fullName>
    </recommendedName>
</protein>
<dbReference type="Proteomes" id="UP001152562">
    <property type="component" value="Unassembled WGS sequence"/>
</dbReference>
<evidence type="ECO:0000256" key="1">
    <source>
        <dbReference type="ARBA" id="ARBA00004236"/>
    </source>
</evidence>
<organism evidence="9 10">
    <name type="scientific">Pieris brassicae</name>
    <name type="common">White butterfly</name>
    <name type="synonym">Large white butterfly</name>
    <dbReference type="NCBI Taxonomy" id="7116"/>
    <lineage>
        <taxon>Eukaryota</taxon>
        <taxon>Metazoa</taxon>
        <taxon>Ecdysozoa</taxon>
        <taxon>Arthropoda</taxon>
        <taxon>Hexapoda</taxon>
        <taxon>Insecta</taxon>
        <taxon>Pterygota</taxon>
        <taxon>Neoptera</taxon>
        <taxon>Endopterygota</taxon>
        <taxon>Lepidoptera</taxon>
        <taxon>Glossata</taxon>
        <taxon>Ditrysia</taxon>
        <taxon>Papilionoidea</taxon>
        <taxon>Pieridae</taxon>
        <taxon>Pierinae</taxon>
        <taxon>Pieris</taxon>
    </lineage>
</organism>
<comment type="caution">
    <text evidence="9">The sequence shown here is derived from an EMBL/GenBank/DDBJ whole genome shotgun (WGS) entry which is preliminary data.</text>
</comment>
<dbReference type="EMBL" id="CALOZG010000001">
    <property type="protein sequence ID" value="CAH3934156.1"/>
    <property type="molecule type" value="Genomic_DNA"/>
</dbReference>
<evidence type="ECO:0000256" key="7">
    <source>
        <dbReference type="ARBA" id="ARBA00023180"/>
    </source>
</evidence>
<dbReference type="InterPro" id="IPR002159">
    <property type="entry name" value="CD36_fam"/>
</dbReference>
<dbReference type="PRINTS" id="PR01609">
    <property type="entry name" value="CD36FAMILY"/>
</dbReference>
<dbReference type="GO" id="GO:0005737">
    <property type="term" value="C:cytoplasm"/>
    <property type="evidence" value="ECO:0007669"/>
    <property type="project" value="TreeGrafter"/>
</dbReference>
<keyword evidence="5 8" id="KW-1133">Transmembrane helix</keyword>
<evidence type="ECO:0000256" key="4">
    <source>
        <dbReference type="ARBA" id="ARBA00022692"/>
    </source>
</evidence>
<keyword evidence="6 8" id="KW-0472">Membrane</keyword>
<dbReference type="PANTHER" id="PTHR11923:SF104">
    <property type="entry name" value="FI07620P"/>
    <property type="match status" value="1"/>
</dbReference>
<feature type="transmembrane region" description="Helical" evidence="8">
    <location>
        <begin position="34"/>
        <end position="53"/>
    </location>
</feature>
<name>A0A9P0STC6_PIEBR</name>
<reference evidence="9" key="1">
    <citation type="submission" date="2022-05" db="EMBL/GenBank/DDBJ databases">
        <authorList>
            <person name="Okamura Y."/>
        </authorList>
    </citation>
    <scope>NUCLEOTIDE SEQUENCE</scope>
</reference>
<gene>
    <name evidence="9" type="ORF">PIBRA_LOCUS1249</name>
</gene>
<evidence type="ECO:0008006" key="11">
    <source>
        <dbReference type="Google" id="ProtNLM"/>
    </source>
</evidence>
<evidence type="ECO:0000256" key="3">
    <source>
        <dbReference type="ARBA" id="ARBA00022475"/>
    </source>
</evidence>
<dbReference type="Pfam" id="PF01130">
    <property type="entry name" value="CD36"/>
    <property type="match status" value="1"/>
</dbReference>
<sequence>MVFGAKKALQQVPSRSRISLMKIQNFTVQKRQSVVTLVYGTLMIVLGLVSVLIDPVALFANWFTEVREGNFVYNMWSNPTYKVYSDVYIFNYTNIDQYLRGEEKLKLTELGPYKFQELRTNENITIDKERGVMTMKPKIKLKFLSEQSVGQYNDSIVVPNIALIAISTLLADQGLGFITNTAAYYTMTALGSKLFRPMPAGDFLWGYDDPLVKVASKLVPGWIDFGKIGIMDRFYAQRNDEVEVELKDTSKRYSINTWNSQPGLREQGFSSINTSIPCNRLQGTYEGLMLPPGFNSTVLPVFRKQACRVYPFVYKEEVLGSSGIPLTRYKMEDSAFNKTNPYACKCTTNCLPDGFVDIGSCYYGFPIALSKPHFLDTDPEQQKLYEGMKPDPLLHSSHVDLETKIGVPMALSTKLQVNIAVRMATGNPITKPLKDMVVPLMWLTLYCNEPPPEVVTLLRMRFIFAPPLALILEILLIVIGSALVLHGIYRLRNPKYQLIQAQDTKKNEKRINHSVLERRKSSLTLNMADTFNDDEMAKEAVSLLAIKEEDLPDLLMGETIDYDDRFSE</sequence>
<evidence type="ECO:0000313" key="10">
    <source>
        <dbReference type="Proteomes" id="UP001152562"/>
    </source>
</evidence>
<keyword evidence="4 8" id="KW-0812">Transmembrane</keyword>
<comment type="similarity">
    <text evidence="2">Belongs to the CD36 family.</text>
</comment>
<keyword evidence="7" id="KW-0325">Glycoprotein</keyword>
<keyword evidence="3" id="KW-1003">Cell membrane</keyword>
<evidence type="ECO:0000256" key="5">
    <source>
        <dbReference type="ARBA" id="ARBA00022989"/>
    </source>
</evidence>
<comment type="subcellular location">
    <subcellularLocation>
        <location evidence="1">Cell membrane</location>
    </subcellularLocation>
</comment>
<proteinExistence type="inferred from homology"/>
<evidence type="ECO:0000256" key="6">
    <source>
        <dbReference type="ARBA" id="ARBA00023136"/>
    </source>
</evidence>
<feature type="transmembrane region" description="Helical" evidence="8">
    <location>
        <begin position="468"/>
        <end position="489"/>
    </location>
</feature>
<accession>A0A9P0STC6</accession>
<dbReference type="GO" id="GO:0005886">
    <property type="term" value="C:plasma membrane"/>
    <property type="evidence" value="ECO:0007669"/>
    <property type="project" value="UniProtKB-SubCell"/>
</dbReference>
<dbReference type="AlphaFoldDB" id="A0A9P0STC6"/>
<dbReference type="PANTHER" id="PTHR11923">
    <property type="entry name" value="SCAVENGER RECEPTOR CLASS B TYPE-1 SR-B1"/>
    <property type="match status" value="1"/>
</dbReference>
<evidence type="ECO:0000256" key="8">
    <source>
        <dbReference type="SAM" id="Phobius"/>
    </source>
</evidence>
<evidence type="ECO:0000256" key="2">
    <source>
        <dbReference type="ARBA" id="ARBA00010532"/>
    </source>
</evidence>